<dbReference type="PANTHER" id="PTHR33204:SF29">
    <property type="entry name" value="TRANSCRIPTIONAL REGULATOR"/>
    <property type="match status" value="1"/>
</dbReference>
<dbReference type="Pfam" id="PF01638">
    <property type="entry name" value="HxlR"/>
    <property type="match status" value="1"/>
</dbReference>
<dbReference type="AlphaFoldDB" id="A0A2T7BCI5"/>
<dbReference type="OrthoDB" id="2619345at2"/>
<keyword evidence="3" id="KW-0804">Transcription</keyword>
<dbReference type="RefSeq" id="WP_108688553.1">
    <property type="nucleotide sequence ID" value="NZ_QCYK01000003.1"/>
</dbReference>
<accession>A0A2T7BCI5</accession>
<keyword evidence="1" id="KW-0805">Transcription regulation</keyword>
<dbReference type="InterPro" id="IPR036388">
    <property type="entry name" value="WH-like_DNA-bd_sf"/>
</dbReference>
<gene>
    <name evidence="5" type="ORF">DCC81_20500</name>
</gene>
<organism evidence="5 6">
    <name type="scientific">Chitinophaga parva</name>
    <dbReference type="NCBI Taxonomy" id="2169414"/>
    <lineage>
        <taxon>Bacteria</taxon>
        <taxon>Pseudomonadati</taxon>
        <taxon>Bacteroidota</taxon>
        <taxon>Chitinophagia</taxon>
        <taxon>Chitinophagales</taxon>
        <taxon>Chitinophagaceae</taxon>
        <taxon>Chitinophaga</taxon>
    </lineage>
</organism>
<dbReference type="EMBL" id="QCYK01000003">
    <property type="protein sequence ID" value="PUZ22808.1"/>
    <property type="molecule type" value="Genomic_DNA"/>
</dbReference>
<evidence type="ECO:0000256" key="3">
    <source>
        <dbReference type="ARBA" id="ARBA00023163"/>
    </source>
</evidence>
<evidence type="ECO:0000313" key="5">
    <source>
        <dbReference type="EMBL" id="PUZ22808.1"/>
    </source>
</evidence>
<keyword evidence="6" id="KW-1185">Reference proteome</keyword>
<dbReference type="PANTHER" id="PTHR33204">
    <property type="entry name" value="TRANSCRIPTIONAL REGULATOR, MARR FAMILY"/>
    <property type="match status" value="1"/>
</dbReference>
<name>A0A2T7BCI5_9BACT</name>
<feature type="domain" description="HTH hxlR-type" evidence="4">
    <location>
        <begin position="12"/>
        <end position="119"/>
    </location>
</feature>
<keyword evidence="2" id="KW-0238">DNA-binding</keyword>
<evidence type="ECO:0000256" key="1">
    <source>
        <dbReference type="ARBA" id="ARBA00023015"/>
    </source>
</evidence>
<dbReference type="PROSITE" id="PS51118">
    <property type="entry name" value="HTH_HXLR"/>
    <property type="match status" value="1"/>
</dbReference>
<evidence type="ECO:0000313" key="6">
    <source>
        <dbReference type="Proteomes" id="UP000244450"/>
    </source>
</evidence>
<evidence type="ECO:0000256" key="2">
    <source>
        <dbReference type="ARBA" id="ARBA00023125"/>
    </source>
</evidence>
<protein>
    <submittedName>
        <fullName evidence="5">Transcriptional regulator</fullName>
    </submittedName>
</protein>
<dbReference type="InterPro" id="IPR036390">
    <property type="entry name" value="WH_DNA-bd_sf"/>
</dbReference>
<comment type="caution">
    <text evidence="5">The sequence shown here is derived from an EMBL/GenBank/DDBJ whole genome shotgun (WGS) entry which is preliminary data.</text>
</comment>
<reference evidence="5 6" key="1">
    <citation type="submission" date="2018-04" db="EMBL/GenBank/DDBJ databases">
        <title>Chitinophaga fuyangensis sp. nov., isolated from soil in a chemical factory.</title>
        <authorList>
            <person name="Chen K."/>
        </authorList>
    </citation>
    <scope>NUCLEOTIDE SEQUENCE [LARGE SCALE GENOMIC DNA]</scope>
    <source>
        <strain evidence="5 6">LY-1</strain>
    </source>
</reference>
<evidence type="ECO:0000259" key="4">
    <source>
        <dbReference type="PROSITE" id="PS51118"/>
    </source>
</evidence>
<dbReference type="Proteomes" id="UP000244450">
    <property type="component" value="Unassembled WGS sequence"/>
</dbReference>
<dbReference type="GO" id="GO:0003677">
    <property type="term" value="F:DNA binding"/>
    <property type="evidence" value="ECO:0007669"/>
    <property type="project" value="UniProtKB-KW"/>
</dbReference>
<dbReference type="Gene3D" id="1.10.10.10">
    <property type="entry name" value="Winged helix-like DNA-binding domain superfamily/Winged helix DNA-binding domain"/>
    <property type="match status" value="1"/>
</dbReference>
<sequence>MENNEPVHPYICTIEQQEEIKYAQDALYVLSGKWRMAVILAIYNGNHRYREIAKCIPGITFSMLSKELEFMQLNKLVIRTEDPDFPKDVTYTLSGYCQSLYPVLDHLIEWGKLHRKTISR</sequence>
<dbReference type="InterPro" id="IPR002577">
    <property type="entry name" value="HTH_HxlR"/>
</dbReference>
<dbReference type="SUPFAM" id="SSF46785">
    <property type="entry name" value="Winged helix' DNA-binding domain"/>
    <property type="match status" value="1"/>
</dbReference>
<proteinExistence type="predicted"/>